<dbReference type="RefSeq" id="WP_059079736.1">
    <property type="nucleotide sequence ID" value="NZ_BCMM01000008.1"/>
</dbReference>
<evidence type="ECO:0000313" key="2">
    <source>
        <dbReference type="Proteomes" id="UP000067448"/>
    </source>
</evidence>
<dbReference type="AlphaFoldDB" id="A0A117EDB3"/>
<evidence type="ECO:0000313" key="1">
    <source>
        <dbReference type="EMBL" id="GAQ61881.1"/>
    </source>
</evidence>
<reference evidence="2" key="3">
    <citation type="submission" date="2016-02" db="EMBL/GenBank/DDBJ databases">
        <title>Draft genome of pathogenic Streptomyces sp. in Japan.</title>
        <authorList>
            <person name="Tomihama T."/>
            <person name="Ikenaga M."/>
            <person name="Sakai M."/>
            <person name="Okubo T."/>
            <person name="Ikeda S."/>
        </authorList>
    </citation>
    <scope>NUCLEOTIDE SEQUENCE [LARGE SCALE GENOMIC DNA]</scope>
    <source>
        <strain evidence="2">S58</strain>
    </source>
</reference>
<name>A0A117EDB3_STRSC</name>
<comment type="caution">
    <text evidence="1">The sequence shown here is derived from an EMBL/GenBank/DDBJ whole genome shotgun (WGS) entry which is preliminary data.</text>
</comment>
<reference evidence="2" key="1">
    <citation type="submission" date="2015-11" db="EMBL/GenBank/DDBJ databases">
        <authorList>
            <consortium name="Cross-ministerial Strategic Innovation Promotion Program (SIP) consortium"/>
            <person name="Tomihama T."/>
            <person name="Ikenaga M."/>
            <person name="Sakai M."/>
            <person name="Okubo T."/>
            <person name="Ikeda S."/>
        </authorList>
    </citation>
    <scope>NUCLEOTIDE SEQUENCE [LARGE SCALE GENOMIC DNA]</scope>
    <source>
        <strain evidence="2">S58</strain>
    </source>
</reference>
<dbReference type="EMBL" id="BCMM01000008">
    <property type="protein sequence ID" value="GAQ61881.1"/>
    <property type="molecule type" value="Genomic_DNA"/>
</dbReference>
<organism evidence="1 2">
    <name type="scientific">Streptomyces scabiei</name>
    <dbReference type="NCBI Taxonomy" id="1930"/>
    <lineage>
        <taxon>Bacteria</taxon>
        <taxon>Bacillati</taxon>
        <taxon>Actinomycetota</taxon>
        <taxon>Actinomycetes</taxon>
        <taxon>Kitasatosporales</taxon>
        <taxon>Streptomycetaceae</taxon>
        <taxon>Streptomyces</taxon>
    </lineage>
</organism>
<gene>
    <name evidence="1" type="ORF">SsS58_02235</name>
</gene>
<protein>
    <submittedName>
        <fullName evidence="1">Uncharacterized protein</fullName>
    </submittedName>
</protein>
<dbReference type="Proteomes" id="UP000067448">
    <property type="component" value="Unassembled WGS sequence"/>
</dbReference>
<proteinExistence type="predicted"/>
<accession>A0A117EDB3</accession>
<reference evidence="1 2" key="2">
    <citation type="journal article" date="2016" name="Genome Announc.">
        <title>Draft Genome Sequences of Streptomyces scabiei S58, Streptomyces turgidiscabies T45, and Streptomyces acidiscabies a10, the Pathogens of Potato Common Scab, Isolated in Japan.</title>
        <authorList>
            <person name="Tomihama T."/>
            <person name="Nishi Y."/>
            <person name="Sakai M."/>
            <person name="Ikenaga M."/>
            <person name="Okubo T."/>
            <person name="Ikeda S."/>
        </authorList>
    </citation>
    <scope>NUCLEOTIDE SEQUENCE [LARGE SCALE GENOMIC DNA]</scope>
    <source>
        <strain evidence="1 2">S58</strain>
    </source>
</reference>
<dbReference type="OrthoDB" id="3436365at2"/>
<sequence length="176" mass="18874">MSIPQWFAGQILLADDMNARHPHLVQQENDQIVTASTTFVNSEITFTPEPNALYWYELLISYSAIAAADLKWTWAAAGATLCSFTAAYAAAAPTTSINAGADVILRRPGNTTTRIAGGTDASSPPVNFHSAYDKGTFATDGTLSAVTMQFAQNTSDAGQTILRGGNQTRMLYYRIG</sequence>